<organism evidence="10 11">
    <name type="scientific">Novipirellula galeiformis</name>
    <dbReference type="NCBI Taxonomy" id="2528004"/>
    <lineage>
        <taxon>Bacteria</taxon>
        <taxon>Pseudomonadati</taxon>
        <taxon>Planctomycetota</taxon>
        <taxon>Planctomycetia</taxon>
        <taxon>Pirellulales</taxon>
        <taxon>Pirellulaceae</taxon>
        <taxon>Novipirellula</taxon>
    </lineage>
</organism>
<keyword evidence="5" id="KW-0378">Hydrolase</keyword>
<evidence type="ECO:0000256" key="1">
    <source>
        <dbReference type="ARBA" id="ARBA00004651"/>
    </source>
</evidence>
<dbReference type="InterPro" id="IPR019127">
    <property type="entry name" value="Exosortase"/>
</dbReference>
<gene>
    <name evidence="10" type="ORF">Pla52o_42680</name>
</gene>
<feature type="compositionally biased region" description="Low complexity" evidence="8">
    <location>
        <begin position="76"/>
        <end position="87"/>
    </location>
</feature>
<feature type="transmembrane region" description="Helical" evidence="9">
    <location>
        <begin position="286"/>
        <end position="309"/>
    </location>
</feature>
<keyword evidence="2" id="KW-1003">Cell membrane</keyword>
<dbReference type="InterPro" id="IPR013426">
    <property type="entry name" value="EpsH-like"/>
</dbReference>
<evidence type="ECO:0000256" key="3">
    <source>
        <dbReference type="ARBA" id="ARBA00022670"/>
    </source>
</evidence>
<evidence type="ECO:0000256" key="8">
    <source>
        <dbReference type="SAM" id="MobiDB-lite"/>
    </source>
</evidence>
<dbReference type="EMBL" id="SJPT01000007">
    <property type="protein sequence ID" value="TWU21234.1"/>
    <property type="molecule type" value="Genomic_DNA"/>
</dbReference>
<reference evidence="10 11" key="1">
    <citation type="submission" date="2019-02" db="EMBL/GenBank/DDBJ databases">
        <title>Deep-cultivation of Planctomycetes and their phenomic and genomic characterization uncovers novel biology.</title>
        <authorList>
            <person name="Wiegand S."/>
            <person name="Jogler M."/>
            <person name="Boedeker C."/>
            <person name="Pinto D."/>
            <person name="Vollmers J."/>
            <person name="Rivas-Marin E."/>
            <person name="Kohn T."/>
            <person name="Peeters S.H."/>
            <person name="Heuer A."/>
            <person name="Rast P."/>
            <person name="Oberbeckmann S."/>
            <person name="Bunk B."/>
            <person name="Jeske O."/>
            <person name="Meyerdierks A."/>
            <person name="Storesund J.E."/>
            <person name="Kallscheuer N."/>
            <person name="Luecker S."/>
            <person name="Lage O.M."/>
            <person name="Pohl T."/>
            <person name="Merkel B.J."/>
            <person name="Hornburger P."/>
            <person name="Mueller R.-W."/>
            <person name="Bruemmer F."/>
            <person name="Labrenz M."/>
            <person name="Spormann A.M."/>
            <person name="Op Den Camp H."/>
            <person name="Overmann J."/>
            <person name="Amann R."/>
            <person name="Jetten M.S.M."/>
            <person name="Mascher T."/>
            <person name="Medema M.H."/>
            <person name="Devos D.P."/>
            <person name="Kaster A.-K."/>
            <person name="Ovreas L."/>
            <person name="Rohde M."/>
            <person name="Galperin M.Y."/>
            <person name="Jogler C."/>
        </authorList>
    </citation>
    <scope>NUCLEOTIDE SEQUENCE [LARGE SCALE GENOMIC DNA]</scope>
    <source>
        <strain evidence="10 11">Pla52o</strain>
    </source>
</reference>
<dbReference type="NCBIfam" id="TIGR02602">
    <property type="entry name" value="8TM_EpsH"/>
    <property type="match status" value="1"/>
</dbReference>
<evidence type="ECO:0000256" key="9">
    <source>
        <dbReference type="SAM" id="Phobius"/>
    </source>
</evidence>
<proteinExistence type="predicted"/>
<feature type="transmembrane region" description="Helical" evidence="9">
    <location>
        <begin position="321"/>
        <end position="344"/>
    </location>
</feature>
<accession>A0A5C6CCR5</accession>
<feature type="transmembrane region" description="Helical" evidence="9">
    <location>
        <begin position="356"/>
        <end position="383"/>
    </location>
</feature>
<comment type="caution">
    <text evidence="10">The sequence shown here is derived from an EMBL/GenBank/DDBJ whole genome shotgun (WGS) entry which is preliminary data.</text>
</comment>
<dbReference type="AlphaFoldDB" id="A0A5C6CCR5"/>
<evidence type="ECO:0000313" key="10">
    <source>
        <dbReference type="EMBL" id="TWU21234.1"/>
    </source>
</evidence>
<keyword evidence="3" id="KW-0645">Protease</keyword>
<evidence type="ECO:0000313" key="11">
    <source>
        <dbReference type="Proteomes" id="UP000316304"/>
    </source>
</evidence>
<evidence type="ECO:0000256" key="4">
    <source>
        <dbReference type="ARBA" id="ARBA00022692"/>
    </source>
</evidence>
<protein>
    <submittedName>
        <fullName evidence="10">Transmembrane exosortase</fullName>
    </submittedName>
</protein>
<feature type="region of interest" description="Disordered" evidence="8">
    <location>
        <begin position="54"/>
        <end position="107"/>
    </location>
</feature>
<feature type="transmembrane region" description="Helical" evidence="9">
    <location>
        <begin position="151"/>
        <end position="171"/>
    </location>
</feature>
<keyword evidence="7 9" id="KW-0472">Membrane</keyword>
<comment type="subcellular location">
    <subcellularLocation>
        <location evidence="1">Cell membrane</location>
        <topology evidence="1">Multi-pass membrane protein</topology>
    </subcellularLocation>
</comment>
<evidence type="ECO:0000256" key="7">
    <source>
        <dbReference type="ARBA" id="ARBA00023136"/>
    </source>
</evidence>
<dbReference type="GO" id="GO:0006508">
    <property type="term" value="P:proteolysis"/>
    <property type="evidence" value="ECO:0007669"/>
    <property type="project" value="UniProtKB-KW"/>
</dbReference>
<evidence type="ECO:0000256" key="2">
    <source>
        <dbReference type="ARBA" id="ARBA00022475"/>
    </source>
</evidence>
<keyword evidence="4 9" id="KW-0812">Transmembrane</keyword>
<dbReference type="NCBIfam" id="TIGR04178">
    <property type="entry name" value="exo_archaeo"/>
    <property type="match status" value="1"/>
</dbReference>
<keyword evidence="11" id="KW-1185">Reference proteome</keyword>
<dbReference type="Proteomes" id="UP000316304">
    <property type="component" value="Unassembled WGS sequence"/>
</dbReference>
<feature type="compositionally biased region" description="Basic and acidic residues" evidence="8">
    <location>
        <begin position="63"/>
        <end position="74"/>
    </location>
</feature>
<name>A0A5C6CCR5_9BACT</name>
<dbReference type="GO" id="GO:0005886">
    <property type="term" value="C:plasma membrane"/>
    <property type="evidence" value="ECO:0007669"/>
    <property type="project" value="UniProtKB-SubCell"/>
</dbReference>
<feature type="transmembrane region" description="Helical" evidence="9">
    <location>
        <begin position="214"/>
        <end position="234"/>
    </location>
</feature>
<dbReference type="InterPro" id="IPR026392">
    <property type="entry name" value="Exo/Archaeosortase_dom"/>
</dbReference>
<evidence type="ECO:0000256" key="6">
    <source>
        <dbReference type="ARBA" id="ARBA00022989"/>
    </source>
</evidence>
<feature type="transmembrane region" description="Helical" evidence="9">
    <location>
        <begin position="395"/>
        <end position="415"/>
    </location>
</feature>
<dbReference type="Pfam" id="PF09721">
    <property type="entry name" value="Exosortase_EpsH"/>
    <property type="match status" value="1"/>
</dbReference>
<dbReference type="GO" id="GO:0008233">
    <property type="term" value="F:peptidase activity"/>
    <property type="evidence" value="ECO:0007669"/>
    <property type="project" value="UniProtKB-KW"/>
</dbReference>
<feature type="transmembrane region" description="Helical" evidence="9">
    <location>
        <begin position="183"/>
        <end position="202"/>
    </location>
</feature>
<evidence type="ECO:0000256" key="5">
    <source>
        <dbReference type="ARBA" id="ARBA00022801"/>
    </source>
</evidence>
<dbReference type="OrthoDB" id="9797363at2"/>
<keyword evidence="6 9" id="KW-1133">Transmembrane helix</keyword>
<sequence>MWTKSVQKYALLPPGSSRGSAAHCLPGDCFESQLRTFLFSTLGVSSVVGGGIVSKRKPRKTRPPIDKSRIEAASKRAGLAGSGSSDSAGKRARGKRSPSSVASSSSAARGNVFQAALQRATGRGGRRFSRHHASNASSVLLPAGDHLAKPVFWLWAAGIAFAFVFAFWPTWEWLELQWRNEPDYSHGYIVIPLSLMLLWMRWDQFPGVRRNVDWRGLSLIGLGVGMRIVGRLAYMDFMDGWSLVPLVAGIVWLLLGAPAMRWAAPAICFLLMLVPLPYRAESLLSWNLQGVATTLSTIMLRILGLPAIAEGHTIWVDDDQLMIAQACSGLRIFVGMFAMAFFWCATVRRSWIDRTIILVAALPMALWVNALRITATGYLYGWFPSPASRHLIHDWSGYLMIPLAAGLLWCVKVFWERVYRPVKIHDHTERLRSNVVPS</sequence>
<feature type="transmembrane region" description="Helical" evidence="9">
    <location>
        <begin position="246"/>
        <end position="274"/>
    </location>
</feature>
<feature type="compositionally biased region" description="Low complexity" evidence="8">
    <location>
        <begin position="97"/>
        <end position="107"/>
    </location>
</feature>